<accession>A0A7W7Q495</accession>
<organism evidence="1 2">
    <name type="scientific">Actinophytocola algeriensis</name>
    <dbReference type="NCBI Taxonomy" id="1768010"/>
    <lineage>
        <taxon>Bacteria</taxon>
        <taxon>Bacillati</taxon>
        <taxon>Actinomycetota</taxon>
        <taxon>Actinomycetes</taxon>
        <taxon>Pseudonocardiales</taxon>
        <taxon>Pseudonocardiaceae</taxon>
    </lineage>
</organism>
<proteinExistence type="predicted"/>
<keyword evidence="2" id="KW-1185">Reference proteome</keyword>
<dbReference type="EMBL" id="JACHJQ010000003">
    <property type="protein sequence ID" value="MBB4906786.1"/>
    <property type="molecule type" value="Genomic_DNA"/>
</dbReference>
<evidence type="ECO:0000313" key="2">
    <source>
        <dbReference type="Proteomes" id="UP000520767"/>
    </source>
</evidence>
<sequence>MRGARPTVPVVLVHALLAVVVLGAVALWGTGSDPAGAATQVTAPDPDPRLPGPESLALVRPPGTVVLDNTRVKRGDVPATVLPEAEAQAVTAAGVVSVKALVSRDGAVSRGVWQLAVRNGGDAGDALRAIDDLYAAGGWQPADSPAPGVVVRAQVPGDGQPYSGYRAHYVRGPYLIRIEAYGTAKALVDREFAALARRQLAEWPPR</sequence>
<comment type="caution">
    <text evidence="1">The sequence shown here is derived from an EMBL/GenBank/DDBJ whole genome shotgun (WGS) entry which is preliminary data.</text>
</comment>
<dbReference type="RefSeq" id="WP_184810945.1">
    <property type="nucleotide sequence ID" value="NZ_JACHJQ010000003.1"/>
</dbReference>
<reference evidence="1 2" key="1">
    <citation type="submission" date="2020-08" db="EMBL/GenBank/DDBJ databases">
        <title>Genomic Encyclopedia of Type Strains, Phase III (KMG-III): the genomes of soil and plant-associated and newly described type strains.</title>
        <authorList>
            <person name="Whitman W."/>
        </authorList>
    </citation>
    <scope>NUCLEOTIDE SEQUENCE [LARGE SCALE GENOMIC DNA]</scope>
    <source>
        <strain evidence="1 2">CECT 8960</strain>
    </source>
</reference>
<name>A0A7W7Q495_9PSEU</name>
<protein>
    <submittedName>
        <fullName evidence="1">Uncharacterized protein</fullName>
    </submittedName>
</protein>
<evidence type="ECO:0000313" key="1">
    <source>
        <dbReference type="EMBL" id="MBB4906786.1"/>
    </source>
</evidence>
<gene>
    <name evidence="1" type="ORF">FHR82_003006</name>
</gene>
<dbReference type="Proteomes" id="UP000520767">
    <property type="component" value="Unassembled WGS sequence"/>
</dbReference>
<dbReference type="AlphaFoldDB" id="A0A7W7Q495"/>